<dbReference type="InterPro" id="IPR038078">
    <property type="entry name" value="PhoU-like_sf"/>
</dbReference>
<sequence length="214" mass="24934">MLFNRAKSVEANIEKFLENILKASLIFEQAIKDYFDGNMENFDMRKEEISKLESESDSIRRDIKHTLYKELLIPESRGDVLGLLESLDDVIDTSQNVLVRFSIEKPKVWNQLKDDFIELSAVAAKSVEEIVSASRAFFRETTKVPEHLVKVHFHEHEADKIEVRIMKKAFDGDFIEKFSEKVHMRYFAERISLLADESETVADKLDIYTIKRSI</sequence>
<protein>
    <submittedName>
        <fullName evidence="2">Uncharacterized protein</fullName>
    </submittedName>
</protein>
<evidence type="ECO:0000313" key="3">
    <source>
        <dbReference type="Proteomes" id="UP000587760"/>
    </source>
</evidence>
<dbReference type="EMBL" id="JACHGJ010000010">
    <property type="protein sequence ID" value="MBB6482182.1"/>
    <property type="molecule type" value="Genomic_DNA"/>
</dbReference>
<reference evidence="2 3" key="1">
    <citation type="submission" date="2020-08" db="EMBL/GenBank/DDBJ databases">
        <title>Genomic Encyclopedia of Type Strains, Phase IV (KMG-IV): sequencing the most valuable type-strain genomes for metagenomic binning, comparative biology and taxonomic classification.</title>
        <authorList>
            <person name="Goeker M."/>
        </authorList>
    </citation>
    <scope>NUCLEOTIDE SEQUENCE [LARGE SCALE GENOMIC DNA]</scope>
    <source>
        <strain evidence="2 3">DSM 2461</strain>
    </source>
</reference>
<dbReference type="Proteomes" id="UP000587760">
    <property type="component" value="Unassembled WGS sequence"/>
</dbReference>
<dbReference type="InterPro" id="IPR018445">
    <property type="entry name" value="Put_Phosphate_transp_reg"/>
</dbReference>
<dbReference type="Pfam" id="PF01865">
    <property type="entry name" value="PhoU_div"/>
    <property type="match status" value="1"/>
</dbReference>
<name>A0A841RIQ0_9SPIO</name>
<dbReference type="RefSeq" id="WP_184748416.1">
    <property type="nucleotide sequence ID" value="NZ_JACHGJ010000010.1"/>
</dbReference>
<dbReference type="PANTHER" id="PTHR36536">
    <property type="entry name" value="UPF0111 PROTEIN HI_1603"/>
    <property type="match status" value="1"/>
</dbReference>
<dbReference type="InterPro" id="IPR002727">
    <property type="entry name" value="DUF47"/>
</dbReference>
<evidence type="ECO:0000256" key="1">
    <source>
        <dbReference type="ARBA" id="ARBA00008591"/>
    </source>
</evidence>
<dbReference type="Gene3D" id="1.20.58.220">
    <property type="entry name" value="Phosphate transport system protein phou homolog 2, domain 2"/>
    <property type="match status" value="1"/>
</dbReference>
<accession>A0A841RIQ0</accession>
<dbReference type="AlphaFoldDB" id="A0A841RIQ0"/>
<proteinExistence type="inferred from homology"/>
<comment type="caution">
    <text evidence="2">The sequence shown here is derived from an EMBL/GenBank/DDBJ whole genome shotgun (WGS) entry which is preliminary data.</text>
</comment>
<organism evidence="2 3">
    <name type="scientific">Spirochaeta isovalerica</name>
    <dbReference type="NCBI Taxonomy" id="150"/>
    <lineage>
        <taxon>Bacteria</taxon>
        <taxon>Pseudomonadati</taxon>
        <taxon>Spirochaetota</taxon>
        <taxon>Spirochaetia</taxon>
        <taxon>Spirochaetales</taxon>
        <taxon>Spirochaetaceae</taxon>
        <taxon>Spirochaeta</taxon>
    </lineage>
</organism>
<dbReference type="PANTHER" id="PTHR36536:SF3">
    <property type="entry name" value="UPF0111 PROTEIN HI_1603"/>
    <property type="match status" value="1"/>
</dbReference>
<evidence type="ECO:0000313" key="2">
    <source>
        <dbReference type="EMBL" id="MBB6482182.1"/>
    </source>
</evidence>
<gene>
    <name evidence="2" type="ORF">HNR50_003871</name>
</gene>
<comment type="similarity">
    <text evidence="1">Belongs to the UPF0111 family.</text>
</comment>
<keyword evidence="3" id="KW-1185">Reference proteome</keyword>